<dbReference type="EMBL" id="CP072425">
    <property type="protein sequence ID" value="QTL35686.1"/>
    <property type="molecule type" value="Genomic_DNA"/>
</dbReference>
<accession>A0ABX7V7E3</accession>
<gene>
    <name evidence="6" type="ORF">J5X90_01095</name>
</gene>
<reference evidence="6 7" key="1">
    <citation type="submission" date="2021-03" db="EMBL/GenBank/DDBJ databases">
        <title>Complete Genome of Pseudoalteromonas viridis Strain BBR56, a new biocontrol bacterial candidate.</title>
        <authorList>
            <person name="Handayani D.P."/>
            <person name="Isnansetyo A."/>
            <person name="Istiqomah I."/>
            <person name="Jumina J."/>
        </authorList>
    </citation>
    <scope>NUCLEOTIDE SEQUENCE [LARGE SCALE GENOMIC DNA]</scope>
    <source>
        <strain evidence="6 7">BBR56</strain>
    </source>
</reference>
<dbReference type="PROSITE" id="PS51257">
    <property type="entry name" value="PROKAR_LIPOPROTEIN"/>
    <property type="match status" value="1"/>
</dbReference>
<feature type="transmembrane region" description="Helical" evidence="5">
    <location>
        <begin position="36"/>
        <end position="56"/>
    </location>
</feature>
<evidence type="ECO:0000256" key="1">
    <source>
        <dbReference type="ARBA" id="ARBA00004127"/>
    </source>
</evidence>
<dbReference type="Pfam" id="PF04191">
    <property type="entry name" value="PEMT"/>
    <property type="match status" value="1"/>
</dbReference>
<evidence type="ECO:0000256" key="3">
    <source>
        <dbReference type="ARBA" id="ARBA00022989"/>
    </source>
</evidence>
<keyword evidence="3 5" id="KW-1133">Transmembrane helix</keyword>
<evidence type="ECO:0000256" key="2">
    <source>
        <dbReference type="ARBA" id="ARBA00022692"/>
    </source>
</evidence>
<dbReference type="RefSeq" id="WP_209052497.1">
    <property type="nucleotide sequence ID" value="NZ_CP072425.1"/>
</dbReference>
<name>A0ABX7V7E3_9GAMM</name>
<dbReference type="Proteomes" id="UP000665025">
    <property type="component" value="Chromosome 1"/>
</dbReference>
<evidence type="ECO:0000313" key="7">
    <source>
        <dbReference type="Proteomes" id="UP000665025"/>
    </source>
</evidence>
<evidence type="ECO:0000313" key="6">
    <source>
        <dbReference type="EMBL" id="QTL35686.1"/>
    </source>
</evidence>
<feature type="transmembrane region" description="Helical" evidence="5">
    <location>
        <begin position="6"/>
        <end position="24"/>
    </location>
</feature>
<keyword evidence="2 5" id="KW-0812">Transmembrane</keyword>
<proteinExistence type="predicted"/>
<keyword evidence="4 5" id="KW-0472">Membrane</keyword>
<comment type="subcellular location">
    <subcellularLocation>
        <location evidence="1">Endomembrane system</location>
        <topology evidence="1">Multi-pass membrane protein</topology>
    </subcellularLocation>
</comment>
<evidence type="ECO:0000256" key="4">
    <source>
        <dbReference type="ARBA" id="ARBA00023136"/>
    </source>
</evidence>
<evidence type="ECO:0000256" key="5">
    <source>
        <dbReference type="SAM" id="Phobius"/>
    </source>
</evidence>
<dbReference type="Gene3D" id="1.20.120.1630">
    <property type="match status" value="1"/>
</dbReference>
<sequence>MQRLLPPILLILFIITMLVGCWYSELTHRLLTPYNLLGLPVLLGGLALAQTAKGIFKQAKTNIMTFGEPNKLITQGPFAYSRNPMYLGMSSALLGCALLCGATLWSLGLTLLFIVVVDFWYIRHEEQAMRNKFAEDYEQYRARVRRWL</sequence>
<dbReference type="InterPro" id="IPR007318">
    <property type="entry name" value="Phopholipid_MeTrfase"/>
</dbReference>
<dbReference type="PANTHER" id="PTHR43847">
    <property type="entry name" value="BLL3993 PROTEIN"/>
    <property type="match status" value="1"/>
</dbReference>
<dbReference type="InterPro" id="IPR052527">
    <property type="entry name" value="Metal_cation-efflux_comp"/>
</dbReference>
<dbReference type="PANTHER" id="PTHR43847:SF1">
    <property type="entry name" value="BLL3993 PROTEIN"/>
    <property type="match status" value="1"/>
</dbReference>
<protein>
    <submittedName>
        <fullName evidence="6">Isoprenylcysteine carboxylmethyltransferase family protein</fullName>
    </submittedName>
</protein>
<organism evidence="6 7">
    <name type="scientific">Pseudoalteromonas viridis</name>
    <dbReference type="NCBI Taxonomy" id="339617"/>
    <lineage>
        <taxon>Bacteria</taxon>
        <taxon>Pseudomonadati</taxon>
        <taxon>Pseudomonadota</taxon>
        <taxon>Gammaproteobacteria</taxon>
        <taxon>Alteromonadales</taxon>
        <taxon>Pseudoalteromonadaceae</taxon>
        <taxon>Pseudoalteromonas</taxon>
    </lineage>
</organism>
<feature type="transmembrane region" description="Helical" evidence="5">
    <location>
        <begin position="92"/>
        <end position="122"/>
    </location>
</feature>
<keyword evidence="7" id="KW-1185">Reference proteome</keyword>